<dbReference type="Gene3D" id="3.40.50.1240">
    <property type="entry name" value="Phosphoglycerate mutase-like"/>
    <property type="match status" value="1"/>
</dbReference>
<protein>
    <submittedName>
        <fullName evidence="2">Histidine phosphatase family protein</fullName>
    </submittedName>
</protein>
<evidence type="ECO:0000313" key="2">
    <source>
        <dbReference type="EMBL" id="MFC0674353.1"/>
    </source>
</evidence>
<dbReference type="InterPro" id="IPR013078">
    <property type="entry name" value="His_Pase_superF_clade-1"/>
</dbReference>
<evidence type="ECO:0000256" key="1">
    <source>
        <dbReference type="SAM" id="MobiDB-lite"/>
    </source>
</evidence>
<proteinExistence type="predicted"/>
<gene>
    <name evidence="2" type="ORF">ACFFF6_10350</name>
</gene>
<accession>A0ABV6RER0</accession>
<dbReference type="InterPro" id="IPR029033">
    <property type="entry name" value="His_PPase_superfam"/>
</dbReference>
<dbReference type="SUPFAM" id="SSF53254">
    <property type="entry name" value="Phosphoglycerate mutase-like"/>
    <property type="match status" value="1"/>
</dbReference>
<organism evidence="2 3">
    <name type="scientific">Brachybacterium hainanense</name>
    <dbReference type="NCBI Taxonomy" id="1541174"/>
    <lineage>
        <taxon>Bacteria</taxon>
        <taxon>Bacillati</taxon>
        <taxon>Actinomycetota</taxon>
        <taxon>Actinomycetes</taxon>
        <taxon>Micrococcales</taxon>
        <taxon>Dermabacteraceae</taxon>
        <taxon>Brachybacterium</taxon>
    </lineage>
</organism>
<comment type="caution">
    <text evidence="2">The sequence shown here is derived from an EMBL/GenBank/DDBJ whole genome shotgun (WGS) entry which is preliminary data.</text>
</comment>
<dbReference type="Proteomes" id="UP001589793">
    <property type="component" value="Unassembled WGS sequence"/>
</dbReference>
<dbReference type="RefSeq" id="WP_376980356.1">
    <property type="nucleotide sequence ID" value="NZ_JBHLSV010000010.1"/>
</dbReference>
<dbReference type="Pfam" id="PF00300">
    <property type="entry name" value="His_Phos_1"/>
    <property type="match status" value="1"/>
</dbReference>
<feature type="region of interest" description="Disordered" evidence="1">
    <location>
        <begin position="1"/>
        <end position="23"/>
    </location>
</feature>
<reference evidence="2 3" key="1">
    <citation type="submission" date="2024-09" db="EMBL/GenBank/DDBJ databases">
        <authorList>
            <person name="Sun Q."/>
            <person name="Mori K."/>
        </authorList>
    </citation>
    <scope>NUCLEOTIDE SEQUENCE [LARGE SCALE GENOMIC DNA]</scope>
    <source>
        <strain evidence="2 3">CICC 10874</strain>
    </source>
</reference>
<evidence type="ECO:0000313" key="3">
    <source>
        <dbReference type="Proteomes" id="UP001589793"/>
    </source>
</evidence>
<keyword evidence="3" id="KW-1185">Reference proteome</keyword>
<name>A0ABV6RER0_9MICO</name>
<sequence length="170" mass="18050">MASPSLDPARWPLSPEGRAAARRTGRRLPAGALVLSSAEVKAVETAQLATGAAPVLDDRFGEVRRPGEPFDSQVRARRRAWVGGTPDARHRGWESLSAAGTRFDQAVREHLAGCDGDLVIAAHGMVITAWLVVTDRLEAGEEAACFWEGLCFPDLLGAEVEAGRAPGQNG</sequence>
<dbReference type="EMBL" id="JBHLSV010000010">
    <property type="protein sequence ID" value="MFC0674353.1"/>
    <property type="molecule type" value="Genomic_DNA"/>
</dbReference>